<protein>
    <recommendedName>
        <fullName evidence="7">Ankyrin repeat domain-containing protein</fullName>
    </recommendedName>
</protein>
<gene>
    <name evidence="5" type="ORF">CYMTET_18078</name>
</gene>
<reference evidence="5 6" key="1">
    <citation type="journal article" date="2015" name="Genome Biol. Evol.">
        <title>Comparative Genomics of a Bacterivorous Green Alga Reveals Evolutionary Causalities and Consequences of Phago-Mixotrophic Mode of Nutrition.</title>
        <authorList>
            <person name="Burns J.A."/>
            <person name="Paasch A."/>
            <person name="Narechania A."/>
            <person name="Kim E."/>
        </authorList>
    </citation>
    <scope>NUCLEOTIDE SEQUENCE [LARGE SCALE GENOMIC DNA]</scope>
    <source>
        <strain evidence="5 6">PLY_AMNH</strain>
    </source>
</reference>
<organism evidence="5 6">
    <name type="scientific">Cymbomonas tetramitiformis</name>
    <dbReference type="NCBI Taxonomy" id="36881"/>
    <lineage>
        <taxon>Eukaryota</taxon>
        <taxon>Viridiplantae</taxon>
        <taxon>Chlorophyta</taxon>
        <taxon>Pyramimonadophyceae</taxon>
        <taxon>Pyramimonadales</taxon>
        <taxon>Pyramimonadaceae</taxon>
        <taxon>Cymbomonas</taxon>
    </lineage>
</organism>
<evidence type="ECO:0008006" key="7">
    <source>
        <dbReference type="Google" id="ProtNLM"/>
    </source>
</evidence>
<keyword evidence="6" id="KW-1185">Reference proteome</keyword>
<comment type="caution">
    <text evidence="5">The sequence shown here is derived from an EMBL/GenBank/DDBJ whole genome shotgun (WGS) entry which is preliminary data.</text>
</comment>
<evidence type="ECO:0000256" key="2">
    <source>
        <dbReference type="ARBA" id="ARBA00023043"/>
    </source>
</evidence>
<evidence type="ECO:0000256" key="3">
    <source>
        <dbReference type="PROSITE-ProRule" id="PRU00023"/>
    </source>
</evidence>
<dbReference type="AlphaFoldDB" id="A0AAE0G9F3"/>
<accession>A0AAE0G9F3</accession>
<evidence type="ECO:0000313" key="6">
    <source>
        <dbReference type="Proteomes" id="UP001190700"/>
    </source>
</evidence>
<feature type="region of interest" description="Disordered" evidence="4">
    <location>
        <begin position="1"/>
        <end position="20"/>
    </location>
</feature>
<dbReference type="PROSITE" id="PS50088">
    <property type="entry name" value="ANK_REPEAT"/>
    <property type="match status" value="3"/>
</dbReference>
<dbReference type="Pfam" id="PF12796">
    <property type="entry name" value="Ank_2"/>
    <property type="match status" value="1"/>
</dbReference>
<feature type="repeat" description="ANK" evidence="3">
    <location>
        <begin position="76"/>
        <end position="108"/>
    </location>
</feature>
<sequence length="165" mass="16978">MSTPLPSHHPHPATELMEASSKGLRDEVDRLISAGALINEYDEPGFSALIWASLMGHAEVVKLLLSKGAEVNPPPGKHTPIRGAGNYGHPAVVKMLLDAGADPNIPSAGGRTPLMGAAMNGHGGIVKMLLTAGAKPEVTNEGGETALDLAKLKGHSEISDILGSS</sequence>
<dbReference type="Pfam" id="PF00023">
    <property type="entry name" value="Ank"/>
    <property type="match status" value="1"/>
</dbReference>
<dbReference type="InterPro" id="IPR002110">
    <property type="entry name" value="Ankyrin_rpt"/>
</dbReference>
<name>A0AAE0G9F3_9CHLO</name>
<dbReference type="InterPro" id="IPR036770">
    <property type="entry name" value="Ankyrin_rpt-contain_sf"/>
</dbReference>
<keyword evidence="1" id="KW-0677">Repeat</keyword>
<feature type="repeat" description="ANK" evidence="3">
    <location>
        <begin position="44"/>
        <end position="72"/>
    </location>
</feature>
<dbReference type="EMBL" id="LGRX02008319">
    <property type="protein sequence ID" value="KAK3273698.1"/>
    <property type="molecule type" value="Genomic_DNA"/>
</dbReference>
<proteinExistence type="predicted"/>
<evidence type="ECO:0000256" key="4">
    <source>
        <dbReference type="SAM" id="MobiDB-lite"/>
    </source>
</evidence>
<evidence type="ECO:0000256" key="1">
    <source>
        <dbReference type="ARBA" id="ARBA00022737"/>
    </source>
</evidence>
<dbReference type="SMART" id="SM00248">
    <property type="entry name" value="ANK"/>
    <property type="match status" value="4"/>
</dbReference>
<keyword evidence="2 3" id="KW-0040">ANK repeat</keyword>
<evidence type="ECO:0000313" key="5">
    <source>
        <dbReference type="EMBL" id="KAK3273698.1"/>
    </source>
</evidence>
<dbReference type="PRINTS" id="PR01415">
    <property type="entry name" value="ANKYRIN"/>
</dbReference>
<feature type="repeat" description="ANK" evidence="3">
    <location>
        <begin position="109"/>
        <end position="141"/>
    </location>
</feature>
<dbReference type="Gene3D" id="1.25.40.20">
    <property type="entry name" value="Ankyrin repeat-containing domain"/>
    <property type="match status" value="2"/>
</dbReference>
<dbReference type="SUPFAM" id="SSF48403">
    <property type="entry name" value="Ankyrin repeat"/>
    <property type="match status" value="1"/>
</dbReference>
<dbReference type="Proteomes" id="UP001190700">
    <property type="component" value="Unassembled WGS sequence"/>
</dbReference>
<dbReference type="PROSITE" id="PS50297">
    <property type="entry name" value="ANK_REP_REGION"/>
    <property type="match status" value="3"/>
</dbReference>
<dbReference type="PANTHER" id="PTHR24171">
    <property type="entry name" value="ANKYRIN REPEAT DOMAIN-CONTAINING PROTEIN 39-RELATED"/>
    <property type="match status" value="1"/>
</dbReference>